<evidence type="ECO:0000256" key="3">
    <source>
        <dbReference type="ARBA" id="ARBA00022452"/>
    </source>
</evidence>
<dbReference type="InterPro" id="IPR037066">
    <property type="entry name" value="Plug_dom_sf"/>
</dbReference>
<organism evidence="10 12">
    <name type="scientific">Mariniphaga sediminis</name>
    <dbReference type="NCBI Taxonomy" id="1628158"/>
    <lineage>
        <taxon>Bacteria</taxon>
        <taxon>Pseudomonadati</taxon>
        <taxon>Bacteroidota</taxon>
        <taxon>Bacteroidia</taxon>
        <taxon>Marinilabiliales</taxon>
        <taxon>Prolixibacteraceae</taxon>
        <taxon>Mariniphaga</taxon>
    </lineage>
</organism>
<dbReference type="Gene3D" id="2.170.130.10">
    <property type="entry name" value="TonB-dependent receptor, plug domain"/>
    <property type="match status" value="1"/>
</dbReference>
<feature type="transmembrane region" description="Helical" evidence="8">
    <location>
        <begin position="21"/>
        <end position="42"/>
    </location>
</feature>
<comment type="subcellular location">
    <subcellularLocation>
        <location evidence="1 7">Cell outer membrane</location>
        <topology evidence="1 7">Multi-pass membrane protein</topology>
    </subcellularLocation>
</comment>
<keyword evidence="12" id="KW-1185">Reference proteome</keyword>
<comment type="similarity">
    <text evidence="7">Belongs to the TonB-dependent receptor family.</text>
</comment>
<dbReference type="SUPFAM" id="SSF56935">
    <property type="entry name" value="Porins"/>
    <property type="match status" value="1"/>
</dbReference>
<reference evidence="10" key="2">
    <citation type="submission" date="2018-08" db="EMBL/GenBank/DDBJ databases">
        <authorList>
            <person name="Ferrada E.E."/>
            <person name="Latorre B.A."/>
        </authorList>
    </citation>
    <scope>NUCLEOTIDE SEQUENCE</scope>
    <source>
        <strain evidence="10">SY21</strain>
    </source>
</reference>
<dbReference type="NCBIfam" id="TIGR04056">
    <property type="entry name" value="OMP_RagA_SusC"/>
    <property type="match status" value="1"/>
</dbReference>
<dbReference type="InterPro" id="IPR036942">
    <property type="entry name" value="Beta-barrel_TonB_sf"/>
</dbReference>
<evidence type="ECO:0000313" key="10">
    <source>
        <dbReference type="EMBL" id="RIH64198.1"/>
    </source>
</evidence>
<keyword evidence="6 7" id="KW-0998">Cell outer membrane</keyword>
<dbReference type="Pfam" id="PF13715">
    <property type="entry name" value="CarbopepD_reg_2"/>
    <property type="match status" value="1"/>
</dbReference>
<dbReference type="AlphaFoldDB" id="A0A399CZ06"/>
<feature type="domain" description="Secretin/TonB short N-terminal" evidence="9">
    <location>
        <begin position="72"/>
        <end position="124"/>
    </location>
</feature>
<dbReference type="Gene3D" id="2.40.170.20">
    <property type="entry name" value="TonB-dependent receptor, beta-barrel domain"/>
    <property type="match status" value="1"/>
</dbReference>
<evidence type="ECO:0000256" key="4">
    <source>
        <dbReference type="ARBA" id="ARBA00022692"/>
    </source>
</evidence>
<dbReference type="EMBL" id="QWET01000002">
    <property type="protein sequence ID" value="RIH66477.1"/>
    <property type="molecule type" value="Genomic_DNA"/>
</dbReference>
<dbReference type="GO" id="GO:0009279">
    <property type="term" value="C:cell outer membrane"/>
    <property type="evidence" value="ECO:0007669"/>
    <property type="project" value="UniProtKB-SubCell"/>
</dbReference>
<dbReference type="InterPro" id="IPR012910">
    <property type="entry name" value="Plug_dom"/>
</dbReference>
<evidence type="ECO:0000256" key="5">
    <source>
        <dbReference type="ARBA" id="ARBA00023136"/>
    </source>
</evidence>
<evidence type="ECO:0000256" key="8">
    <source>
        <dbReference type="SAM" id="Phobius"/>
    </source>
</evidence>
<dbReference type="NCBIfam" id="TIGR04057">
    <property type="entry name" value="SusC_RagA_signa"/>
    <property type="match status" value="1"/>
</dbReference>
<dbReference type="OrthoDB" id="9768177at2"/>
<keyword evidence="2 7" id="KW-0813">Transport</keyword>
<protein>
    <submittedName>
        <fullName evidence="10">SusC/RagA family TonB-linked outer membrane protein</fullName>
    </submittedName>
</protein>
<evidence type="ECO:0000313" key="11">
    <source>
        <dbReference type="EMBL" id="RIH66477.1"/>
    </source>
</evidence>
<dbReference type="Pfam" id="PF07660">
    <property type="entry name" value="STN"/>
    <property type="match status" value="1"/>
</dbReference>
<keyword evidence="4 7" id="KW-0812">Transmembrane</keyword>
<dbReference type="InterPro" id="IPR039426">
    <property type="entry name" value="TonB-dep_rcpt-like"/>
</dbReference>
<accession>A0A399CZ06</accession>
<evidence type="ECO:0000256" key="1">
    <source>
        <dbReference type="ARBA" id="ARBA00004571"/>
    </source>
</evidence>
<evidence type="ECO:0000256" key="7">
    <source>
        <dbReference type="PROSITE-ProRule" id="PRU01360"/>
    </source>
</evidence>
<dbReference type="SUPFAM" id="SSF49464">
    <property type="entry name" value="Carboxypeptidase regulatory domain-like"/>
    <property type="match status" value="1"/>
</dbReference>
<dbReference type="EMBL" id="QWET01000012">
    <property type="protein sequence ID" value="RIH64198.1"/>
    <property type="molecule type" value="Genomic_DNA"/>
</dbReference>
<evidence type="ECO:0000259" key="9">
    <source>
        <dbReference type="SMART" id="SM00965"/>
    </source>
</evidence>
<dbReference type="InterPro" id="IPR011662">
    <property type="entry name" value="Secretin/TonB_short_N"/>
</dbReference>
<keyword evidence="3 7" id="KW-1134">Transmembrane beta strand</keyword>
<sequence length="1097" mass="121564">MKKKLINDALPVHGGLRKILLVMRLTVFLCFSFIMGLNASVYSQDTQLKLELELKGKTIRDAFELIEVNSRFRFFYNTDLKDVNRTIDFSTKNSNIESVLDRLFVDSNISYEILGGNLIVLKVNAQQPGSIVKGQVVDEGGLALPGVTVLVKGTTQGTVTNADGEYSLTNIPDNATLVFSFVGMETQEVATEGRNTITVVMEEGSIGIEEVVAVGYGSVRKSDLTGSVTQIKGTELDAFVASNPMLTLSGRAAGVYVKQSTGHPGENVHVRIRGSNSIRGSNEPLYVIDGVPSDPYLLNNSDIESMEILKDASSTAIYGSRGANGVILIKTKSGQAGRTKVNIESRYSFQQLRKKIDLLNVKEYAQLYNVLVDNSPNSDWRFTDEMIASYGEGTDWQDLMFRTAPMQNHTLSFNGGNEKTQFSLSGSIFDQQGIIEYSSYSRYSTRINFHHKINERFNVDFSTILSRTDQTLQSSGGGRLGGSLIAAIVTAPPFIKPYDENGEPTIFYEVYPINSPAMGNPLLYTKLTQGGTVKNDINTSGILSYEFIDGLVLKVHGGFISRDSRTDTYQSIEYTDGGSASVSVVNYTSVLNENTLNYNRKFGEKHTFDFLIGQTYQNFINKGLGGGGKDMLSDITSTYNLGTSGTPGIPSSSYRKSVIMSYLGRINYNYDNILLLTASFRADGASKYSPGNKWGYFPSGAIAWRMKEKTLKDVDFISDLKVRASWGRTGSQAIDEYSTLNVLNPGYTIFGGDIRTVTLAPGTTLPYNLKWETTDQLDFGFDAMFGNGKFRFMADYYKKDTKDLLSIVSLPSSTGFTSSMQNIGSVRNQGLELSVDADILKRNMFSWTFSGNIAFNKNEVVELYKGEDIITGNYNFSAQFKDDIVILREGEPLGTFFGYVEDGYNPGASGALSTIKYKDLNNDGLINVDDKVVVGDPNPDFIFGFNTFIEYKSFSLSAYFQGAYGNEIANVSSIGIYELPYQVNTRKDWLTNYATPENPNAKYPAPEQTNLEMKFSDRFIEDGSYLRLQHLELGYTLQDTKRSAYFFVSGQNIFTLTNYSWWDPEVNSRGGDDIVQGVDHNTYPLAKSYTIGVRLSF</sequence>
<dbReference type="SMART" id="SM00965">
    <property type="entry name" value="STN"/>
    <property type="match status" value="1"/>
</dbReference>
<proteinExistence type="inferred from homology"/>
<evidence type="ECO:0000256" key="6">
    <source>
        <dbReference type="ARBA" id="ARBA00023237"/>
    </source>
</evidence>
<dbReference type="Proteomes" id="UP000266441">
    <property type="component" value="Unassembled WGS sequence"/>
</dbReference>
<evidence type="ECO:0000313" key="12">
    <source>
        <dbReference type="Proteomes" id="UP000266441"/>
    </source>
</evidence>
<dbReference type="InterPro" id="IPR023996">
    <property type="entry name" value="TonB-dep_OMP_SusC/RagA"/>
</dbReference>
<dbReference type="PROSITE" id="PS52016">
    <property type="entry name" value="TONB_DEPENDENT_REC_3"/>
    <property type="match status" value="1"/>
</dbReference>
<keyword evidence="8" id="KW-1133">Transmembrane helix</keyword>
<dbReference type="RefSeq" id="WP_119348350.1">
    <property type="nucleotide sequence ID" value="NZ_QWET01000002.1"/>
</dbReference>
<dbReference type="InterPro" id="IPR008969">
    <property type="entry name" value="CarboxyPept-like_regulatory"/>
</dbReference>
<dbReference type="Gene3D" id="2.60.40.1120">
    <property type="entry name" value="Carboxypeptidase-like, regulatory domain"/>
    <property type="match status" value="1"/>
</dbReference>
<evidence type="ECO:0000256" key="2">
    <source>
        <dbReference type="ARBA" id="ARBA00022448"/>
    </source>
</evidence>
<comment type="caution">
    <text evidence="10">The sequence shown here is derived from an EMBL/GenBank/DDBJ whole genome shotgun (WGS) entry which is preliminary data.</text>
</comment>
<name>A0A399CZ06_9BACT</name>
<keyword evidence="5 7" id="KW-0472">Membrane</keyword>
<reference evidence="10 12" key="1">
    <citation type="journal article" date="2015" name="Int. J. Syst. Evol. Microbiol.">
        <title>Mariniphaga sediminis sp. nov., isolated from coastal sediment.</title>
        <authorList>
            <person name="Wang F.Q."/>
            <person name="Shen Q.Y."/>
            <person name="Chen G.J."/>
            <person name="Du Z.J."/>
        </authorList>
    </citation>
    <scope>NUCLEOTIDE SEQUENCE [LARGE SCALE GENOMIC DNA]</scope>
    <source>
        <strain evidence="10 12">SY21</strain>
    </source>
</reference>
<gene>
    <name evidence="11" type="ORF">D1164_02370</name>
    <name evidence="10" type="ORF">D1164_15320</name>
</gene>
<dbReference type="InterPro" id="IPR023997">
    <property type="entry name" value="TonB-dep_OMP_SusC/RagA_CS"/>
</dbReference>
<dbReference type="Pfam" id="PF07715">
    <property type="entry name" value="Plug"/>
    <property type="match status" value="1"/>
</dbReference>